<feature type="region of interest" description="Disordered" evidence="1">
    <location>
        <begin position="201"/>
        <end position="233"/>
    </location>
</feature>
<feature type="domain" description="G-patch" evidence="2">
    <location>
        <begin position="140"/>
        <end position="187"/>
    </location>
</feature>
<evidence type="ECO:0000259" key="2">
    <source>
        <dbReference type="PROSITE" id="PS50174"/>
    </source>
</evidence>
<organism evidence="3 4">
    <name type="scientific">Aplysia californica</name>
    <name type="common">California sea hare</name>
    <dbReference type="NCBI Taxonomy" id="6500"/>
    <lineage>
        <taxon>Eukaryota</taxon>
        <taxon>Metazoa</taxon>
        <taxon>Spiralia</taxon>
        <taxon>Lophotrochozoa</taxon>
        <taxon>Mollusca</taxon>
        <taxon>Gastropoda</taxon>
        <taxon>Heterobranchia</taxon>
        <taxon>Euthyneura</taxon>
        <taxon>Tectipleura</taxon>
        <taxon>Aplysiida</taxon>
        <taxon>Aplysioidea</taxon>
        <taxon>Aplysiidae</taxon>
        <taxon>Aplysia</taxon>
    </lineage>
</organism>
<feature type="compositionally biased region" description="Polar residues" evidence="1">
    <location>
        <begin position="206"/>
        <end position="223"/>
    </location>
</feature>
<feature type="region of interest" description="Disordered" evidence="1">
    <location>
        <begin position="268"/>
        <end position="318"/>
    </location>
</feature>
<name>A0ABM0K5Z2_APLCA</name>
<protein>
    <submittedName>
        <fullName evidence="4">Angiogenic factor with G patch and FHA domains 1</fullName>
    </submittedName>
</protein>
<feature type="compositionally biased region" description="Low complexity" evidence="1">
    <location>
        <begin position="224"/>
        <end position="233"/>
    </location>
</feature>
<evidence type="ECO:0000256" key="1">
    <source>
        <dbReference type="SAM" id="MobiDB-lite"/>
    </source>
</evidence>
<feature type="compositionally biased region" description="Polar residues" evidence="1">
    <location>
        <begin position="292"/>
        <end position="318"/>
    </location>
</feature>
<dbReference type="PANTHER" id="PTHR23106">
    <property type="entry name" value="ANGIOGENIC FACTOR WITH G PATCH AND FHA DOMAINS 1"/>
    <property type="match status" value="1"/>
</dbReference>
<dbReference type="SMART" id="SM00443">
    <property type="entry name" value="G_patch"/>
    <property type="match status" value="1"/>
</dbReference>
<gene>
    <name evidence="4" type="primary">LOC101858522</name>
</gene>
<dbReference type="Pfam" id="PF01585">
    <property type="entry name" value="G-patch"/>
    <property type="match status" value="1"/>
</dbReference>
<dbReference type="PANTHER" id="PTHR23106:SF24">
    <property type="entry name" value="ANGIOGENIC FACTOR WITH G PATCH AND FHA DOMAINS 1"/>
    <property type="match status" value="1"/>
</dbReference>
<dbReference type="PROSITE" id="PS50174">
    <property type="entry name" value="G_PATCH"/>
    <property type="match status" value="1"/>
</dbReference>
<sequence>MCLASASQKHCVVNATNFIECFMQANGHAQALSHGDVLKFCGTRLLIHIHKGLDTCDECEPGQVQARLQAAKGVYNGRKKELKHIKKKYGLQHSYFDNSGSKLDKELYADKAFLRRKYIGSEVDVGGTSQPASVHSPITATNKGHKLLSKMGWKEGEGLGRDNAGISEPINVELRVNQSAGLGSSQGVSLSLDNVQDANKAKRWSQARQRYQQLASSAGNQTVTSAPSSPSISTIHQDTVLTTGNNTPSSSVQIPKLPAASIDSYPSPFMSSSQGMSGQMTKSGMSWVRGEVQQNEVAVSSSDSPQGVNSTAATSDNT</sequence>
<accession>A0ABM0K5Z2</accession>
<evidence type="ECO:0000313" key="3">
    <source>
        <dbReference type="Proteomes" id="UP000694888"/>
    </source>
</evidence>
<evidence type="ECO:0000313" key="4">
    <source>
        <dbReference type="RefSeq" id="XP_005109522.2"/>
    </source>
</evidence>
<dbReference type="GeneID" id="101858522"/>
<proteinExistence type="predicted"/>
<dbReference type="Proteomes" id="UP000694888">
    <property type="component" value="Unplaced"/>
</dbReference>
<keyword evidence="3" id="KW-1185">Reference proteome</keyword>
<dbReference type="InterPro" id="IPR053027">
    <property type="entry name" value="AGGF1"/>
</dbReference>
<feature type="compositionally biased region" description="Low complexity" evidence="1">
    <location>
        <begin position="270"/>
        <end position="286"/>
    </location>
</feature>
<dbReference type="InterPro" id="IPR000467">
    <property type="entry name" value="G_patch_dom"/>
</dbReference>
<dbReference type="RefSeq" id="XP_005109522.2">
    <property type="nucleotide sequence ID" value="XM_005109465.3"/>
</dbReference>
<reference evidence="4" key="1">
    <citation type="submission" date="2025-08" db="UniProtKB">
        <authorList>
            <consortium name="RefSeq"/>
        </authorList>
    </citation>
    <scope>IDENTIFICATION</scope>
</reference>